<dbReference type="SUPFAM" id="SSF81383">
    <property type="entry name" value="F-box domain"/>
    <property type="match status" value="1"/>
</dbReference>
<protein>
    <recommendedName>
        <fullName evidence="1">F-box domain-containing protein</fullName>
    </recommendedName>
</protein>
<dbReference type="EMBL" id="CM026427">
    <property type="protein sequence ID" value="KAG0570387.1"/>
    <property type="molecule type" value="Genomic_DNA"/>
</dbReference>
<evidence type="ECO:0000313" key="2">
    <source>
        <dbReference type="EMBL" id="KAG0570387.1"/>
    </source>
</evidence>
<reference evidence="2 3" key="1">
    <citation type="submission" date="2020-06" db="EMBL/GenBank/DDBJ databases">
        <title>WGS assembly of Ceratodon purpureus strain R40.</title>
        <authorList>
            <person name="Carey S.B."/>
            <person name="Jenkins J."/>
            <person name="Shu S."/>
            <person name="Lovell J.T."/>
            <person name="Sreedasyam A."/>
            <person name="Maumus F."/>
            <person name="Tiley G.P."/>
            <person name="Fernandez-Pozo N."/>
            <person name="Barry K."/>
            <person name="Chen C."/>
            <person name="Wang M."/>
            <person name="Lipzen A."/>
            <person name="Daum C."/>
            <person name="Saski C.A."/>
            <person name="Payton A.C."/>
            <person name="Mcbreen J.C."/>
            <person name="Conrad R.E."/>
            <person name="Kollar L.M."/>
            <person name="Olsson S."/>
            <person name="Huttunen S."/>
            <person name="Landis J.B."/>
            <person name="Wickett N.J."/>
            <person name="Johnson M.G."/>
            <person name="Rensing S.A."/>
            <person name="Grimwood J."/>
            <person name="Schmutz J."/>
            <person name="Mcdaniel S.F."/>
        </authorList>
    </citation>
    <scope>NUCLEOTIDE SEQUENCE [LARGE SCALE GENOMIC DNA]</scope>
    <source>
        <strain evidence="2 3">R40</strain>
    </source>
</reference>
<dbReference type="AlphaFoldDB" id="A0A8T0HHQ2"/>
<gene>
    <name evidence="2" type="ORF">KC19_6G158300</name>
</gene>
<proteinExistence type="predicted"/>
<comment type="caution">
    <text evidence="2">The sequence shown here is derived from an EMBL/GenBank/DDBJ whole genome shotgun (WGS) entry which is preliminary data.</text>
</comment>
<dbReference type="OrthoDB" id="5314306at2759"/>
<dbReference type="InterPro" id="IPR050796">
    <property type="entry name" value="SCF_F-box_component"/>
</dbReference>
<dbReference type="InterPro" id="IPR001810">
    <property type="entry name" value="F-box_dom"/>
</dbReference>
<sequence length="82" mass="9842">MYEYYLQVGVPMELHSTKHRADHEEESDVDWGSLNEEIMEHIFARMPIKEAVRASCVCRHWQSIVDSRSFVTFILQFRIQKR</sequence>
<feature type="domain" description="F-box" evidence="1">
    <location>
        <begin position="34"/>
        <end position="74"/>
    </location>
</feature>
<dbReference type="Proteomes" id="UP000822688">
    <property type="component" value="Chromosome 6"/>
</dbReference>
<dbReference type="Gene3D" id="1.20.1280.50">
    <property type="match status" value="1"/>
</dbReference>
<evidence type="ECO:0000259" key="1">
    <source>
        <dbReference type="SMART" id="SM00256"/>
    </source>
</evidence>
<dbReference type="Pfam" id="PF00646">
    <property type="entry name" value="F-box"/>
    <property type="match status" value="1"/>
</dbReference>
<organism evidence="2 3">
    <name type="scientific">Ceratodon purpureus</name>
    <name type="common">Fire moss</name>
    <name type="synonym">Dicranum purpureum</name>
    <dbReference type="NCBI Taxonomy" id="3225"/>
    <lineage>
        <taxon>Eukaryota</taxon>
        <taxon>Viridiplantae</taxon>
        <taxon>Streptophyta</taxon>
        <taxon>Embryophyta</taxon>
        <taxon>Bryophyta</taxon>
        <taxon>Bryophytina</taxon>
        <taxon>Bryopsida</taxon>
        <taxon>Dicranidae</taxon>
        <taxon>Pseudoditrichales</taxon>
        <taxon>Ditrichaceae</taxon>
        <taxon>Ceratodon</taxon>
    </lineage>
</organism>
<dbReference type="SMART" id="SM00256">
    <property type="entry name" value="FBOX"/>
    <property type="match status" value="1"/>
</dbReference>
<name>A0A8T0HHQ2_CERPU</name>
<dbReference type="PANTHER" id="PTHR31672">
    <property type="entry name" value="BNACNNG10540D PROTEIN"/>
    <property type="match status" value="1"/>
</dbReference>
<accession>A0A8T0HHQ2</accession>
<dbReference type="InterPro" id="IPR036047">
    <property type="entry name" value="F-box-like_dom_sf"/>
</dbReference>
<evidence type="ECO:0000313" key="3">
    <source>
        <dbReference type="Proteomes" id="UP000822688"/>
    </source>
</evidence>
<keyword evidence="3" id="KW-1185">Reference proteome</keyword>